<keyword evidence="3 6" id="KW-0812">Transmembrane</keyword>
<evidence type="ECO:0000256" key="6">
    <source>
        <dbReference type="SAM" id="Phobius"/>
    </source>
</evidence>
<dbReference type="GO" id="GO:0005886">
    <property type="term" value="C:plasma membrane"/>
    <property type="evidence" value="ECO:0007669"/>
    <property type="project" value="InterPro"/>
</dbReference>
<dbReference type="Pfam" id="PF07810">
    <property type="entry name" value="TMC"/>
    <property type="match status" value="1"/>
</dbReference>
<name>A0AAV2R659_MEGNR</name>
<sequence length="343" mass="39837">MKNKNCSHYSYFGPLNWLTGVGWFDTTELYYGGYPDIDANIPDYDIAATYFFVIFSCFIIYLVAILHRVIKLYKTNYIDTTHEMSGNFVKLVLFAWDFNITNQKAANIRHNSIYNQLSELLCEQQLVEEEISLVHWLMSFVWKATCWVILLTLLGLIGWFMHWLVTESLSNETEESLLAYPLIVTAIMFVVPIAFEFIVTLEHYKIPRHNLYATLIRTILLELVILGVLIGSSVWNSSDHNDSSLTKSIKTAMADTKAAESTVRPAKVLEDADNSNCWETELGGQIYRLLIIEFLIQFIFYLPWEALKYMLVKCKILPETYLEFNICRNTLQLIYNQTLLWFG</sequence>
<feature type="transmembrane region" description="Helical" evidence="6">
    <location>
        <begin position="144"/>
        <end position="165"/>
    </location>
</feature>
<reference evidence="8 9" key="1">
    <citation type="submission" date="2024-05" db="EMBL/GenBank/DDBJ databases">
        <authorList>
            <person name="Wallberg A."/>
        </authorList>
    </citation>
    <scope>NUCLEOTIDE SEQUENCE [LARGE SCALE GENOMIC DNA]</scope>
</reference>
<proteinExistence type="inferred from homology"/>
<feature type="transmembrane region" description="Helical" evidence="6">
    <location>
        <begin position="286"/>
        <end position="304"/>
    </location>
</feature>
<feature type="domain" description="TMC" evidence="7">
    <location>
        <begin position="277"/>
        <end position="343"/>
    </location>
</feature>
<gene>
    <name evidence="8" type="ORF">MNOR_LOCUS19693</name>
</gene>
<feature type="transmembrane region" description="Helical" evidence="6">
    <location>
        <begin position="46"/>
        <end position="66"/>
    </location>
</feature>
<feature type="non-terminal residue" evidence="8">
    <location>
        <position position="343"/>
    </location>
</feature>
<organism evidence="8 9">
    <name type="scientific">Meganyctiphanes norvegica</name>
    <name type="common">Northern krill</name>
    <name type="synonym">Thysanopoda norvegica</name>
    <dbReference type="NCBI Taxonomy" id="48144"/>
    <lineage>
        <taxon>Eukaryota</taxon>
        <taxon>Metazoa</taxon>
        <taxon>Ecdysozoa</taxon>
        <taxon>Arthropoda</taxon>
        <taxon>Crustacea</taxon>
        <taxon>Multicrustacea</taxon>
        <taxon>Malacostraca</taxon>
        <taxon>Eumalacostraca</taxon>
        <taxon>Eucarida</taxon>
        <taxon>Euphausiacea</taxon>
        <taxon>Euphausiidae</taxon>
        <taxon>Meganyctiphanes</taxon>
    </lineage>
</organism>
<evidence type="ECO:0000256" key="1">
    <source>
        <dbReference type="ARBA" id="ARBA00004141"/>
    </source>
</evidence>
<evidence type="ECO:0000313" key="8">
    <source>
        <dbReference type="EMBL" id="CAL4111664.1"/>
    </source>
</evidence>
<evidence type="ECO:0000256" key="2">
    <source>
        <dbReference type="ARBA" id="ARBA00006510"/>
    </source>
</evidence>
<comment type="subcellular location">
    <subcellularLocation>
        <location evidence="1">Membrane</location>
        <topology evidence="1">Multi-pass membrane protein</topology>
    </subcellularLocation>
</comment>
<dbReference type="GO" id="GO:0008381">
    <property type="term" value="F:mechanosensitive monoatomic ion channel activity"/>
    <property type="evidence" value="ECO:0007669"/>
    <property type="project" value="TreeGrafter"/>
</dbReference>
<dbReference type="Proteomes" id="UP001497623">
    <property type="component" value="Unassembled WGS sequence"/>
</dbReference>
<keyword evidence="4 6" id="KW-1133">Transmembrane helix</keyword>
<dbReference type="PANTHER" id="PTHR23302:SF43">
    <property type="entry name" value="TMC DOMAIN-CONTAINING PROTEIN"/>
    <property type="match status" value="1"/>
</dbReference>
<evidence type="ECO:0000259" key="7">
    <source>
        <dbReference type="Pfam" id="PF07810"/>
    </source>
</evidence>
<feature type="transmembrane region" description="Helical" evidence="6">
    <location>
        <begin position="177"/>
        <end position="199"/>
    </location>
</feature>
<dbReference type="EMBL" id="CAXKWB010014763">
    <property type="protein sequence ID" value="CAL4111664.1"/>
    <property type="molecule type" value="Genomic_DNA"/>
</dbReference>
<protein>
    <recommendedName>
        <fullName evidence="7">TMC domain-containing protein</fullName>
    </recommendedName>
</protein>
<feature type="transmembrane region" description="Helical" evidence="6">
    <location>
        <begin position="211"/>
        <end position="235"/>
    </location>
</feature>
<dbReference type="InterPro" id="IPR038900">
    <property type="entry name" value="TMC"/>
</dbReference>
<evidence type="ECO:0000256" key="4">
    <source>
        <dbReference type="ARBA" id="ARBA00022989"/>
    </source>
</evidence>
<evidence type="ECO:0000313" key="9">
    <source>
        <dbReference type="Proteomes" id="UP001497623"/>
    </source>
</evidence>
<comment type="similarity">
    <text evidence="2">Belongs to the TMC family.</text>
</comment>
<accession>A0AAV2R659</accession>
<keyword evidence="9" id="KW-1185">Reference proteome</keyword>
<dbReference type="AlphaFoldDB" id="A0AAV2R659"/>
<evidence type="ECO:0000256" key="5">
    <source>
        <dbReference type="ARBA" id="ARBA00023136"/>
    </source>
</evidence>
<dbReference type="InterPro" id="IPR012496">
    <property type="entry name" value="TMC_dom"/>
</dbReference>
<keyword evidence="5 6" id="KW-0472">Membrane</keyword>
<evidence type="ECO:0000256" key="3">
    <source>
        <dbReference type="ARBA" id="ARBA00022692"/>
    </source>
</evidence>
<dbReference type="PANTHER" id="PTHR23302">
    <property type="entry name" value="TRANSMEMBRANE CHANNEL-RELATED"/>
    <property type="match status" value="1"/>
</dbReference>
<comment type="caution">
    <text evidence="8">The sequence shown here is derived from an EMBL/GenBank/DDBJ whole genome shotgun (WGS) entry which is preliminary data.</text>
</comment>